<comment type="caution">
    <text evidence="1">The sequence shown here is derived from an EMBL/GenBank/DDBJ whole genome shotgun (WGS) entry which is preliminary data.</text>
</comment>
<gene>
    <name evidence="1" type="ORF">RND71_001891</name>
</gene>
<dbReference type="EMBL" id="JAVYJV010000001">
    <property type="protein sequence ID" value="KAK4380029.1"/>
    <property type="molecule type" value="Genomic_DNA"/>
</dbReference>
<reference evidence="1" key="1">
    <citation type="submission" date="2023-12" db="EMBL/GenBank/DDBJ databases">
        <title>Genome assembly of Anisodus tanguticus.</title>
        <authorList>
            <person name="Wang Y.-J."/>
        </authorList>
    </citation>
    <scope>NUCLEOTIDE SEQUENCE</scope>
    <source>
        <strain evidence="1">KB-2021</strain>
        <tissue evidence="1">Leaf</tissue>
    </source>
</reference>
<keyword evidence="2" id="KW-1185">Reference proteome</keyword>
<sequence length="68" mass="7483">MVCETSCLLVISHSRSRHTLITIAFQKWVVEMVRPIPRNAPSIGAYGSILVIAGGTHPSSWCGIIYEK</sequence>
<protein>
    <submittedName>
        <fullName evidence="1">Uncharacterized protein</fullName>
    </submittedName>
</protein>
<evidence type="ECO:0000313" key="2">
    <source>
        <dbReference type="Proteomes" id="UP001291623"/>
    </source>
</evidence>
<evidence type="ECO:0000313" key="1">
    <source>
        <dbReference type="EMBL" id="KAK4380029.1"/>
    </source>
</evidence>
<organism evidence="1 2">
    <name type="scientific">Anisodus tanguticus</name>
    <dbReference type="NCBI Taxonomy" id="243964"/>
    <lineage>
        <taxon>Eukaryota</taxon>
        <taxon>Viridiplantae</taxon>
        <taxon>Streptophyta</taxon>
        <taxon>Embryophyta</taxon>
        <taxon>Tracheophyta</taxon>
        <taxon>Spermatophyta</taxon>
        <taxon>Magnoliopsida</taxon>
        <taxon>eudicotyledons</taxon>
        <taxon>Gunneridae</taxon>
        <taxon>Pentapetalae</taxon>
        <taxon>asterids</taxon>
        <taxon>lamiids</taxon>
        <taxon>Solanales</taxon>
        <taxon>Solanaceae</taxon>
        <taxon>Solanoideae</taxon>
        <taxon>Hyoscyameae</taxon>
        <taxon>Anisodus</taxon>
    </lineage>
</organism>
<name>A0AAE1T1S6_9SOLA</name>
<dbReference type="Proteomes" id="UP001291623">
    <property type="component" value="Unassembled WGS sequence"/>
</dbReference>
<proteinExistence type="predicted"/>
<accession>A0AAE1T1S6</accession>
<dbReference type="AlphaFoldDB" id="A0AAE1T1S6"/>